<comment type="similarity">
    <text evidence="2">Belongs to the HOP2 family.</text>
</comment>
<evidence type="ECO:0000256" key="6">
    <source>
        <dbReference type="SAM" id="Coils"/>
    </source>
</evidence>
<evidence type="ECO:0000313" key="10">
    <source>
        <dbReference type="EMBL" id="TIC63777.1"/>
    </source>
</evidence>
<feature type="compositionally biased region" description="Polar residues" evidence="7">
    <location>
        <begin position="111"/>
        <end position="136"/>
    </location>
</feature>
<dbReference type="InterPro" id="IPR036388">
    <property type="entry name" value="WH-like_DNA-bd_sf"/>
</dbReference>
<evidence type="ECO:0000256" key="4">
    <source>
        <dbReference type="ARBA" id="ARBA00023242"/>
    </source>
</evidence>
<sequence length="490" mass="55180">MPHRYTSSAPDVITAIALDNKDIGFIFANKQDDQQSITDNPQKRTASDIASTLLSRSATTRQKSATEKYANLDINRELNYREKEERNQDSQLNERKSNIWSSIKRKVSMTSLASQTLSSVSTATKRTKKSSFSSLQPEVEQPECENEGKRSTESAPEKGTQTSGLSGLRRAATVSGQPRKHPQRKRETQDDSAIDSNGRNLKKPPSSLVLGFFDPDNGIAIGKYNIAHKSTFSKSEKTKKKKKEECDYFYEPNTALAIGKLDDFGSFPESPLKSPLSRSRTTKHKRLSKSNDNIEDGLPVSDIAANLGQNVSKLATQKVLNVCAERGLITSKTYGKQSVFVANQNDDNDDISPEEKEALIVDNDTLSKECKSLNEQIGHFNNEINAMKKLPAFNELPALIEQQQKRIIELDLYINESKDLNNMVSSEELTKVDSEFIKWKTLYRKRLRKYKDVRDALCGDEATKEDIMNLDQELGLEELDDDLKDMLKFM</sequence>
<dbReference type="Proteomes" id="UP000310708">
    <property type="component" value="Unassembled WGS sequence"/>
</dbReference>
<gene>
    <name evidence="10" type="ORF">E3Q01_03171</name>
    <name evidence="9" type="ORF">E3Q22_02591</name>
</gene>
<evidence type="ECO:0000256" key="5">
    <source>
        <dbReference type="ARBA" id="ARBA00023254"/>
    </source>
</evidence>
<dbReference type="EMBL" id="SPRC01000026">
    <property type="protein sequence ID" value="TIB78413.1"/>
    <property type="molecule type" value="Genomic_DNA"/>
</dbReference>
<keyword evidence="4" id="KW-0539">Nucleus</keyword>
<protein>
    <recommendedName>
        <fullName evidence="8">Homologous-pairing protein 2 winged helix domain-containing protein</fullName>
    </recommendedName>
</protein>
<organism evidence="9 11">
    <name type="scientific">Wallemia mellicola</name>
    <dbReference type="NCBI Taxonomy" id="1708541"/>
    <lineage>
        <taxon>Eukaryota</taxon>
        <taxon>Fungi</taxon>
        <taxon>Dikarya</taxon>
        <taxon>Basidiomycota</taxon>
        <taxon>Wallemiomycotina</taxon>
        <taxon>Wallemiomycetes</taxon>
        <taxon>Wallemiales</taxon>
        <taxon>Wallemiaceae</taxon>
        <taxon>Wallemia</taxon>
    </lineage>
</organism>
<feature type="compositionally biased region" description="Basic and acidic residues" evidence="7">
    <location>
        <begin position="146"/>
        <end position="156"/>
    </location>
</feature>
<dbReference type="GO" id="GO:0010774">
    <property type="term" value="P:meiotic strand invasion involved in reciprocal meiotic recombination"/>
    <property type="evidence" value="ECO:0007669"/>
    <property type="project" value="TreeGrafter"/>
</dbReference>
<dbReference type="GO" id="GO:0007129">
    <property type="term" value="P:homologous chromosome pairing at meiosis"/>
    <property type="evidence" value="ECO:0007669"/>
    <property type="project" value="TreeGrafter"/>
</dbReference>
<keyword evidence="5" id="KW-0469">Meiosis</keyword>
<evidence type="ECO:0000256" key="3">
    <source>
        <dbReference type="ARBA" id="ARBA00023172"/>
    </source>
</evidence>
<keyword evidence="6" id="KW-0175">Coiled coil</keyword>
<dbReference type="GO" id="GO:0120231">
    <property type="term" value="C:DNA recombinase auxiliary factor complex"/>
    <property type="evidence" value="ECO:0007669"/>
    <property type="project" value="TreeGrafter"/>
</dbReference>
<feature type="region of interest" description="Disordered" evidence="7">
    <location>
        <begin position="111"/>
        <end position="208"/>
    </location>
</feature>
<keyword evidence="3" id="KW-0233">DNA recombination</keyword>
<dbReference type="GO" id="GO:0120230">
    <property type="term" value="F:recombinase activator activity"/>
    <property type="evidence" value="ECO:0007669"/>
    <property type="project" value="TreeGrafter"/>
</dbReference>
<comment type="caution">
    <text evidence="9">The sequence shown here is derived from an EMBL/GenBank/DDBJ whole genome shotgun (WGS) entry which is preliminary data.</text>
</comment>
<dbReference type="PANTHER" id="PTHR15938">
    <property type="entry name" value="TBP-1 INTERACTING PROTEIN"/>
    <property type="match status" value="1"/>
</dbReference>
<dbReference type="Proteomes" id="UP000310685">
    <property type="component" value="Unassembled WGS sequence"/>
</dbReference>
<dbReference type="GO" id="GO:0000794">
    <property type="term" value="C:condensed nuclear chromosome"/>
    <property type="evidence" value="ECO:0007669"/>
    <property type="project" value="TreeGrafter"/>
</dbReference>
<feature type="region of interest" description="Disordered" evidence="7">
    <location>
        <begin position="269"/>
        <end position="293"/>
    </location>
</feature>
<accession>A0A4T0M6P8</accession>
<dbReference type="GO" id="GO:0000709">
    <property type="term" value="P:meiotic joint molecule formation"/>
    <property type="evidence" value="ECO:0007669"/>
    <property type="project" value="TreeGrafter"/>
</dbReference>
<dbReference type="EMBL" id="SPRX01000042">
    <property type="protein sequence ID" value="TIC63777.1"/>
    <property type="molecule type" value="Genomic_DNA"/>
</dbReference>
<dbReference type="AlphaFoldDB" id="A0A4T0M6P8"/>
<dbReference type="GO" id="GO:0003690">
    <property type="term" value="F:double-stranded DNA binding"/>
    <property type="evidence" value="ECO:0007669"/>
    <property type="project" value="TreeGrafter"/>
</dbReference>
<dbReference type="Pfam" id="PF07106">
    <property type="entry name" value="WHD_TBPIP"/>
    <property type="match status" value="1"/>
</dbReference>
<comment type="subcellular location">
    <subcellularLocation>
        <location evidence="1">Nucleus</location>
    </subcellularLocation>
</comment>
<name>A0A4T0M6P8_9BASI</name>
<evidence type="ECO:0000313" key="9">
    <source>
        <dbReference type="EMBL" id="TIB78413.1"/>
    </source>
</evidence>
<feature type="domain" description="Homologous-pairing protein 2 winged helix" evidence="8">
    <location>
        <begin position="300"/>
        <end position="343"/>
    </location>
</feature>
<evidence type="ECO:0000313" key="11">
    <source>
        <dbReference type="Proteomes" id="UP000310685"/>
    </source>
</evidence>
<evidence type="ECO:0000256" key="1">
    <source>
        <dbReference type="ARBA" id="ARBA00004123"/>
    </source>
</evidence>
<dbReference type="Gene3D" id="1.10.10.10">
    <property type="entry name" value="Winged helix-like DNA-binding domain superfamily/Winged helix DNA-binding domain"/>
    <property type="match status" value="1"/>
</dbReference>
<reference evidence="11 12" key="1">
    <citation type="submission" date="2019-03" db="EMBL/GenBank/DDBJ databases">
        <title>Sequencing 25 genomes of Wallemia mellicola.</title>
        <authorList>
            <person name="Gostincar C."/>
        </authorList>
    </citation>
    <scope>NUCLEOTIDE SEQUENCE [LARGE SCALE GENOMIC DNA]</scope>
    <source>
        <strain evidence="9 11">EXF-6152</strain>
        <strain evidence="10 12">EXF-757</strain>
    </source>
</reference>
<dbReference type="InterPro" id="IPR010776">
    <property type="entry name" value="Hop2_WH_dom"/>
</dbReference>
<proteinExistence type="inferred from homology"/>
<dbReference type="PANTHER" id="PTHR15938:SF0">
    <property type="entry name" value="HOMOLOGOUS-PAIRING PROTEIN 2 HOMOLOG"/>
    <property type="match status" value="1"/>
</dbReference>
<evidence type="ECO:0000313" key="12">
    <source>
        <dbReference type="Proteomes" id="UP000310708"/>
    </source>
</evidence>
<evidence type="ECO:0000256" key="7">
    <source>
        <dbReference type="SAM" id="MobiDB-lite"/>
    </source>
</evidence>
<feature type="coiled-coil region" evidence="6">
    <location>
        <begin position="356"/>
        <end position="390"/>
    </location>
</feature>
<evidence type="ECO:0000256" key="2">
    <source>
        <dbReference type="ARBA" id="ARBA00007922"/>
    </source>
</evidence>
<evidence type="ECO:0000259" key="8">
    <source>
        <dbReference type="Pfam" id="PF07106"/>
    </source>
</evidence>